<evidence type="ECO:0000313" key="3">
    <source>
        <dbReference type="Proteomes" id="UP000593571"/>
    </source>
</evidence>
<sequence length="107" mass="11455">MVVLVFVLGLVLPLIQRAHTSAGVGFQFASYIDDYMVLQKEPAGAVIWGYGISGATVTVTLCQDQEIIMKKVTHVKGKAARALFSFCLLLPPAGLSENECLCSSSGY</sequence>
<dbReference type="GO" id="GO:0005975">
    <property type="term" value="P:carbohydrate metabolic process"/>
    <property type="evidence" value="ECO:0007669"/>
    <property type="project" value="TreeGrafter"/>
</dbReference>
<dbReference type="PANTHER" id="PTHR22901:SF0">
    <property type="entry name" value="SIALATE O-ACETYLESTERASE"/>
    <property type="match status" value="1"/>
</dbReference>
<keyword evidence="3" id="KW-1185">Reference proteome</keyword>
<dbReference type="GO" id="GO:0001681">
    <property type="term" value="F:sialate O-acetylesterase activity"/>
    <property type="evidence" value="ECO:0007669"/>
    <property type="project" value="InterPro"/>
</dbReference>
<proteinExistence type="predicted"/>
<gene>
    <name evidence="2" type="ORF">HJG63_017584</name>
</gene>
<feature type="chain" id="PRO_5029863403" evidence="1">
    <location>
        <begin position="21"/>
        <end position="107"/>
    </location>
</feature>
<dbReference type="InterPro" id="IPR039329">
    <property type="entry name" value="SIAE"/>
</dbReference>
<evidence type="ECO:0000256" key="1">
    <source>
        <dbReference type="SAM" id="SignalP"/>
    </source>
</evidence>
<evidence type="ECO:0000313" key="2">
    <source>
        <dbReference type="EMBL" id="KAF6467737.1"/>
    </source>
</evidence>
<organism evidence="2 3">
    <name type="scientific">Rousettus aegyptiacus</name>
    <name type="common">Egyptian fruit bat</name>
    <name type="synonym">Pteropus aegyptiacus</name>
    <dbReference type="NCBI Taxonomy" id="9407"/>
    <lineage>
        <taxon>Eukaryota</taxon>
        <taxon>Metazoa</taxon>
        <taxon>Chordata</taxon>
        <taxon>Craniata</taxon>
        <taxon>Vertebrata</taxon>
        <taxon>Euteleostomi</taxon>
        <taxon>Mammalia</taxon>
        <taxon>Eutheria</taxon>
        <taxon>Laurasiatheria</taxon>
        <taxon>Chiroptera</taxon>
        <taxon>Yinpterochiroptera</taxon>
        <taxon>Pteropodoidea</taxon>
        <taxon>Pteropodidae</taxon>
        <taxon>Rousettinae</taxon>
        <taxon>Rousettus</taxon>
    </lineage>
</organism>
<dbReference type="AlphaFoldDB" id="A0A7J8H667"/>
<dbReference type="EMBL" id="JACASE010000005">
    <property type="protein sequence ID" value="KAF6467737.1"/>
    <property type="molecule type" value="Genomic_DNA"/>
</dbReference>
<protein>
    <submittedName>
        <fullName evidence="2">Sialic acid acetylesterase</fullName>
    </submittedName>
</protein>
<feature type="signal peptide" evidence="1">
    <location>
        <begin position="1"/>
        <end position="20"/>
    </location>
</feature>
<reference evidence="2 3" key="1">
    <citation type="journal article" date="2020" name="Nature">
        <title>Six reference-quality genomes reveal evolution of bat adaptations.</title>
        <authorList>
            <person name="Jebb D."/>
            <person name="Huang Z."/>
            <person name="Pippel M."/>
            <person name="Hughes G.M."/>
            <person name="Lavrichenko K."/>
            <person name="Devanna P."/>
            <person name="Winkler S."/>
            <person name="Jermiin L.S."/>
            <person name="Skirmuntt E.C."/>
            <person name="Katzourakis A."/>
            <person name="Burkitt-Gray L."/>
            <person name="Ray D.A."/>
            <person name="Sullivan K.A.M."/>
            <person name="Roscito J.G."/>
            <person name="Kirilenko B.M."/>
            <person name="Davalos L.M."/>
            <person name="Corthals A.P."/>
            <person name="Power M.L."/>
            <person name="Jones G."/>
            <person name="Ransome R.D."/>
            <person name="Dechmann D.K.N."/>
            <person name="Locatelli A.G."/>
            <person name="Puechmaille S.J."/>
            <person name="Fedrigo O."/>
            <person name="Jarvis E.D."/>
            <person name="Hiller M."/>
            <person name="Vernes S.C."/>
            <person name="Myers E.W."/>
            <person name="Teeling E.C."/>
        </authorList>
    </citation>
    <scope>NUCLEOTIDE SEQUENCE [LARGE SCALE GENOMIC DNA]</scope>
    <source>
        <strain evidence="2">MRouAeg1</strain>
        <tissue evidence="2">Muscle</tissue>
    </source>
</reference>
<keyword evidence="1" id="KW-0732">Signal</keyword>
<dbReference type="PANTHER" id="PTHR22901">
    <property type="entry name" value="SIALATE O-ACETYLESTERASE"/>
    <property type="match status" value="1"/>
</dbReference>
<dbReference type="Proteomes" id="UP000593571">
    <property type="component" value="Unassembled WGS sequence"/>
</dbReference>
<name>A0A7J8H667_ROUAE</name>
<accession>A0A7J8H667</accession>
<comment type="caution">
    <text evidence="2">The sequence shown here is derived from an EMBL/GenBank/DDBJ whole genome shotgun (WGS) entry which is preliminary data.</text>
</comment>